<protein>
    <submittedName>
        <fullName evidence="1">Uncharacterized protein DUF4404</fullName>
    </submittedName>
</protein>
<comment type="caution">
    <text evidence="1">The sequence shown here is derived from an EMBL/GenBank/DDBJ whole genome shotgun (WGS) entry which is preliminary data.</text>
</comment>
<dbReference type="EMBL" id="SHKX01000010">
    <property type="protein sequence ID" value="RZU47747.1"/>
    <property type="molecule type" value="Genomic_DNA"/>
</dbReference>
<dbReference type="AlphaFoldDB" id="A0A4Q7ZAX3"/>
<reference evidence="1 2" key="1">
    <citation type="submission" date="2019-02" db="EMBL/GenBank/DDBJ databases">
        <title>Genomic Encyclopedia of Type Strains, Phase IV (KMG-IV): sequencing the most valuable type-strain genomes for metagenomic binning, comparative biology and taxonomic classification.</title>
        <authorList>
            <person name="Goeker M."/>
        </authorList>
    </citation>
    <scope>NUCLEOTIDE SEQUENCE [LARGE SCALE GENOMIC DNA]</scope>
    <source>
        <strain evidence="1 2">DSM 105135</strain>
    </source>
</reference>
<dbReference type="Pfam" id="PF14357">
    <property type="entry name" value="DUF4404"/>
    <property type="match status" value="1"/>
</dbReference>
<evidence type="ECO:0000313" key="2">
    <source>
        <dbReference type="Proteomes" id="UP000292423"/>
    </source>
</evidence>
<dbReference type="Proteomes" id="UP000292423">
    <property type="component" value="Unassembled WGS sequence"/>
</dbReference>
<accession>A0A4Q7ZAX3</accession>
<sequence length="86" mass="9525">MSKQLIGDEIARARSHLQQQPLPPAHQDELTRTLADMELHLQVPEPAKTEEFLDTLRGLEARVEAEHPLLAGVLGNLVRLLGNMGV</sequence>
<organism evidence="1 2">
    <name type="scientific">Fluviicoccus keumensis</name>
    <dbReference type="NCBI Taxonomy" id="1435465"/>
    <lineage>
        <taxon>Bacteria</taxon>
        <taxon>Pseudomonadati</taxon>
        <taxon>Pseudomonadota</taxon>
        <taxon>Gammaproteobacteria</taxon>
        <taxon>Moraxellales</taxon>
        <taxon>Moraxellaceae</taxon>
        <taxon>Fluviicoccus</taxon>
    </lineage>
</organism>
<name>A0A4Q7ZAX3_9GAMM</name>
<dbReference type="RefSeq" id="WP_130410966.1">
    <property type="nucleotide sequence ID" value="NZ_SHKX01000010.1"/>
</dbReference>
<keyword evidence="2" id="KW-1185">Reference proteome</keyword>
<proteinExistence type="predicted"/>
<dbReference type="InterPro" id="IPR025516">
    <property type="entry name" value="DUF4404"/>
</dbReference>
<evidence type="ECO:0000313" key="1">
    <source>
        <dbReference type="EMBL" id="RZU47747.1"/>
    </source>
</evidence>
<gene>
    <name evidence="1" type="ORF">EV700_0714</name>
</gene>